<evidence type="ECO:0000313" key="3">
    <source>
        <dbReference type="Proteomes" id="UP001284601"/>
    </source>
</evidence>
<organism evidence="2 3">
    <name type="scientific">Conexibacter stalactiti</name>
    <dbReference type="NCBI Taxonomy" id="1940611"/>
    <lineage>
        <taxon>Bacteria</taxon>
        <taxon>Bacillati</taxon>
        <taxon>Actinomycetota</taxon>
        <taxon>Thermoleophilia</taxon>
        <taxon>Solirubrobacterales</taxon>
        <taxon>Conexibacteraceae</taxon>
        <taxon>Conexibacter</taxon>
    </lineage>
</organism>
<accession>A0ABU4HPS6</accession>
<dbReference type="Proteomes" id="UP001284601">
    <property type="component" value="Unassembled WGS sequence"/>
</dbReference>
<dbReference type="InterPro" id="IPR010985">
    <property type="entry name" value="Ribbon_hlx_hlx"/>
</dbReference>
<evidence type="ECO:0000313" key="2">
    <source>
        <dbReference type="EMBL" id="MDW5595328.1"/>
    </source>
</evidence>
<feature type="domain" description="Ribbon-helix-helix protein CopG" evidence="1">
    <location>
        <begin position="8"/>
        <end position="47"/>
    </location>
</feature>
<dbReference type="InterPro" id="IPR002145">
    <property type="entry name" value="CopG"/>
</dbReference>
<dbReference type="Pfam" id="PF01402">
    <property type="entry name" value="RHH_1"/>
    <property type="match status" value="1"/>
</dbReference>
<dbReference type="CDD" id="cd21631">
    <property type="entry name" value="RHH_CopG_NikR-like"/>
    <property type="match status" value="1"/>
</dbReference>
<reference evidence="3" key="1">
    <citation type="submission" date="2023-07" db="EMBL/GenBank/DDBJ databases">
        <title>Conexibacter stalactiti sp. nov., isolated from stalactites in a lava cave and emended description of the genus Conexibacter.</title>
        <authorList>
            <person name="Lee S.D."/>
        </authorList>
    </citation>
    <scope>NUCLEOTIDE SEQUENCE [LARGE SCALE GENOMIC DNA]</scope>
    <source>
        <strain evidence="3">KCTC 39840</strain>
    </source>
</reference>
<comment type="caution">
    <text evidence="2">The sequence shown here is derived from an EMBL/GenBank/DDBJ whole genome shotgun (WGS) entry which is preliminary data.</text>
</comment>
<evidence type="ECO:0000259" key="1">
    <source>
        <dbReference type="Pfam" id="PF01402"/>
    </source>
</evidence>
<keyword evidence="3" id="KW-1185">Reference proteome</keyword>
<dbReference type="SUPFAM" id="SSF47598">
    <property type="entry name" value="Ribbon-helix-helix"/>
    <property type="match status" value="1"/>
</dbReference>
<sequence>MNANMLNRRTQVLLDDERYVRLERVARESGRSVGAVIREAIDAKFAREDLTQRRRAAADWLLALPTPEEPEPDWAVTKAEMLDSFGAPPA</sequence>
<proteinExistence type="predicted"/>
<dbReference type="EMBL" id="JAWSTH010000031">
    <property type="protein sequence ID" value="MDW5595328.1"/>
    <property type="molecule type" value="Genomic_DNA"/>
</dbReference>
<dbReference type="RefSeq" id="WP_318597666.1">
    <property type="nucleotide sequence ID" value="NZ_JAWSTH010000031.1"/>
</dbReference>
<name>A0ABU4HPS6_9ACTN</name>
<protein>
    <submittedName>
        <fullName evidence="2">CopG family transcriptional regulator</fullName>
    </submittedName>
</protein>
<gene>
    <name evidence="2" type="ORF">R7226_13350</name>
</gene>